<organism evidence="2 3">
    <name type="scientific">Trifolium medium</name>
    <dbReference type="NCBI Taxonomy" id="97028"/>
    <lineage>
        <taxon>Eukaryota</taxon>
        <taxon>Viridiplantae</taxon>
        <taxon>Streptophyta</taxon>
        <taxon>Embryophyta</taxon>
        <taxon>Tracheophyta</taxon>
        <taxon>Spermatophyta</taxon>
        <taxon>Magnoliopsida</taxon>
        <taxon>eudicotyledons</taxon>
        <taxon>Gunneridae</taxon>
        <taxon>Pentapetalae</taxon>
        <taxon>rosids</taxon>
        <taxon>fabids</taxon>
        <taxon>Fabales</taxon>
        <taxon>Fabaceae</taxon>
        <taxon>Papilionoideae</taxon>
        <taxon>50 kb inversion clade</taxon>
        <taxon>NPAAA clade</taxon>
        <taxon>Hologalegina</taxon>
        <taxon>IRL clade</taxon>
        <taxon>Trifolieae</taxon>
        <taxon>Trifolium</taxon>
    </lineage>
</organism>
<protein>
    <submittedName>
        <fullName evidence="2">Uncharacterized protein</fullName>
    </submittedName>
</protein>
<evidence type="ECO:0000313" key="3">
    <source>
        <dbReference type="Proteomes" id="UP000265520"/>
    </source>
</evidence>
<feature type="compositionally biased region" description="Polar residues" evidence="1">
    <location>
        <begin position="21"/>
        <end position="31"/>
    </location>
</feature>
<proteinExistence type="predicted"/>
<comment type="caution">
    <text evidence="2">The sequence shown here is derived from an EMBL/GenBank/DDBJ whole genome shotgun (WGS) entry which is preliminary data.</text>
</comment>
<dbReference type="EMBL" id="LXQA010668492">
    <property type="protein sequence ID" value="MCI65050.1"/>
    <property type="molecule type" value="Genomic_DNA"/>
</dbReference>
<dbReference type="Proteomes" id="UP000265520">
    <property type="component" value="Unassembled WGS sequence"/>
</dbReference>
<dbReference type="AlphaFoldDB" id="A0A392TXN8"/>
<feature type="compositionally biased region" description="Gly residues" evidence="1">
    <location>
        <begin position="1"/>
        <end position="18"/>
    </location>
</feature>
<accession>A0A392TXN8</accession>
<reference evidence="2 3" key="1">
    <citation type="journal article" date="2018" name="Front. Plant Sci.">
        <title>Red Clover (Trifolium pratense) and Zigzag Clover (T. medium) - A Picture of Genomic Similarities and Differences.</title>
        <authorList>
            <person name="Dluhosova J."/>
            <person name="Istvanek J."/>
            <person name="Nedelnik J."/>
            <person name="Repkova J."/>
        </authorList>
    </citation>
    <scope>NUCLEOTIDE SEQUENCE [LARGE SCALE GENOMIC DNA]</scope>
    <source>
        <strain evidence="3">cv. 10/8</strain>
        <tissue evidence="2">Leaf</tissue>
    </source>
</reference>
<feature type="non-terminal residue" evidence="2">
    <location>
        <position position="1"/>
    </location>
</feature>
<feature type="region of interest" description="Disordered" evidence="1">
    <location>
        <begin position="1"/>
        <end position="31"/>
    </location>
</feature>
<sequence length="31" mass="2896">ATGAVVHGGGPAAHGVHGGDSVTSTAAELRR</sequence>
<name>A0A392TXN8_9FABA</name>
<evidence type="ECO:0000313" key="2">
    <source>
        <dbReference type="EMBL" id="MCI65050.1"/>
    </source>
</evidence>
<keyword evidence="3" id="KW-1185">Reference proteome</keyword>
<evidence type="ECO:0000256" key="1">
    <source>
        <dbReference type="SAM" id="MobiDB-lite"/>
    </source>
</evidence>